<dbReference type="SUPFAM" id="SSF47699">
    <property type="entry name" value="Bifunctional inhibitor/lipid-transfer protein/seed storage 2S albumin"/>
    <property type="match status" value="1"/>
</dbReference>
<proteinExistence type="inferred from homology"/>
<keyword evidence="2" id="KW-0732">Signal</keyword>
<protein>
    <recommendedName>
        <fullName evidence="1">Non-specific lipid-transfer protein</fullName>
    </recommendedName>
</protein>
<keyword evidence="1" id="KW-0813">Transport</keyword>
<dbReference type="InterPro" id="IPR016140">
    <property type="entry name" value="Bifunc_inhib/LTP/seed_store"/>
</dbReference>
<reference evidence="5" key="1">
    <citation type="journal article" date="2019" name="Nat. Commun.">
        <title>The genome of broomcorn millet.</title>
        <authorList>
            <person name="Zou C."/>
            <person name="Miki D."/>
            <person name="Li D."/>
            <person name="Tang Q."/>
            <person name="Xiao L."/>
            <person name="Rajput S."/>
            <person name="Deng P."/>
            <person name="Jia W."/>
            <person name="Huang R."/>
            <person name="Zhang M."/>
            <person name="Sun Y."/>
            <person name="Hu J."/>
            <person name="Fu X."/>
            <person name="Schnable P.S."/>
            <person name="Li F."/>
            <person name="Zhang H."/>
            <person name="Feng B."/>
            <person name="Zhu X."/>
            <person name="Liu R."/>
            <person name="Schnable J.C."/>
            <person name="Zhu J.-K."/>
            <person name="Zhang H."/>
        </authorList>
    </citation>
    <scope>NUCLEOTIDE SEQUENCE [LARGE SCALE GENOMIC DNA]</scope>
</reference>
<dbReference type="PANTHER" id="PTHR33076">
    <property type="entry name" value="NON-SPECIFIC LIPID-TRANSFER PROTEIN 2-RELATED"/>
    <property type="match status" value="1"/>
</dbReference>
<feature type="chain" id="PRO_5018111434" description="Non-specific lipid-transfer protein" evidence="2">
    <location>
        <begin position="29"/>
        <end position="119"/>
    </location>
</feature>
<dbReference type="STRING" id="4540.A0A3L6PQK4"/>
<keyword evidence="5" id="KW-1185">Reference proteome</keyword>
<dbReference type="AlphaFoldDB" id="A0A3L6PQK4"/>
<name>A0A3L6PQK4_PANMI</name>
<dbReference type="GO" id="GO:0006869">
    <property type="term" value="P:lipid transport"/>
    <property type="evidence" value="ECO:0007669"/>
    <property type="project" value="InterPro"/>
</dbReference>
<dbReference type="PRINTS" id="PR00382">
    <property type="entry name" value="LIPIDTRNSFER"/>
</dbReference>
<feature type="signal peptide" evidence="2">
    <location>
        <begin position="1"/>
        <end position="28"/>
    </location>
</feature>
<dbReference type="EMBL" id="PQIB02000016">
    <property type="protein sequence ID" value="RLM62121.1"/>
    <property type="molecule type" value="Genomic_DNA"/>
</dbReference>
<dbReference type="GO" id="GO:0008289">
    <property type="term" value="F:lipid binding"/>
    <property type="evidence" value="ECO:0007669"/>
    <property type="project" value="UniProtKB-KW"/>
</dbReference>
<sequence length="119" mass="11863">MARAQLVAVPLAAAALALLAAAASSSEAASFTCAQVLSVMSPCFAYARGDGRIGQCCGGVRSLDSAARTPADRRFACGCLKSAAARVSGLNAATAAKIPSRCAVDIPTISPSIDCSRVS</sequence>
<organism evidence="4 5">
    <name type="scientific">Panicum miliaceum</name>
    <name type="common">Proso millet</name>
    <name type="synonym">Broomcorn millet</name>
    <dbReference type="NCBI Taxonomy" id="4540"/>
    <lineage>
        <taxon>Eukaryota</taxon>
        <taxon>Viridiplantae</taxon>
        <taxon>Streptophyta</taxon>
        <taxon>Embryophyta</taxon>
        <taxon>Tracheophyta</taxon>
        <taxon>Spermatophyta</taxon>
        <taxon>Magnoliopsida</taxon>
        <taxon>Liliopsida</taxon>
        <taxon>Poales</taxon>
        <taxon>Poaceae</taxon>
        <taxon>PACMAD clade</taxon>
        <taxon>Panicoideae</taxon>
        <taxon>Panicodae</taxon>
        <taxon>Paniceae</taxon>
        <taxon>Panicinae</taxon>
        <taxon>Panicum</taxon>
        <taxon>Panicum sect. Panicum</taxon>
    </lineage>
</organism>
<comment type="function">
    <text evidence="1">Plant non-specific lipid-transfer proteins transfer phospholipids as well as galactolipids across membranes. May play a role in wax or cutin deposition in the cell walls of expanding epidermal cells and certain secretory tissues.</text>
</comment>
<comment type="caution">
    <text evidence="4">The sequence shown here is derived from an EMBL/GenBank/DDBJ whole genome shotgun (WGS) entry which is preliminary data.</text>
</comment>
<evidence type="ECO:0000256" key="1">
    <source>
        <dbReference type="RuleBase" id="RU000628"/>
    </source>
</evidence>
<evidence type="ECO:0000256" key="2">
    <source>
        <dbReference type="SAM" id="SignalP"/>
    </source>
</evidence>
<dbReference type="CDD" id="cd01960">
    <property type="entry name" value="nsLTP1"/>
    <property type="match status" value="1"/>
</dbReference>
<accession>A0A3L6PQK4</accession>
<gene>
    <name evidence="4" type="ORF">C2845_PM14G18240</name>
</gene>
<evidence type="ECO:0000259" key="3">
    <source>
        <dbReference type="SMART" id="SM00499"/>
    </source>
</evidence>
<dbReference type="InterPro" id="IPR036312">
    <property type="entry name" value="Bifun_inhib/LTP/seed_sf"/>
</dbReference>
<evidence type="ECO:0000313" key="5">
    <source>
        <dbReference type="Proteomes" id="UP000275267"/>
    </source>
</evidence>
<keyword evidence="1" id="KW-0446">Lipid-binding</keyword>
<dbReference type="SMART" id="SM00499">
    <property type="entry name" value="AAI"/>
    <property type="match status" value="1"/>
</dbReference>
<dbReference type="InterPro" id="IPR000528">
    <property type="entry name" value="Plant_nsLTP"/>
</dbReference>
<feature type="domain" description="Bifunctional inhibitor/plant lipid transfer protein/seed storage helical" evidence="3">
    <location>
        <begin position="33"/>
        <end position="115"/>
    </location>
</feature>
<dbReference type="Proteomes" id="UP000275267">
    <property type="component" value="Unassembled WGS sequence"/>
</dbReference>
<comment type="similarity">
    <text evidence="1">Belongs to the plant LTP family.</text>
</comment>
<dbReference type="OrthoDB" id="770678at2759"/>
<evidence type="ECO:0000313" key="4">
    <source>
        <dbReference type="EMBL" id="RLM62121.1"/>
    </source>
</evidence>
<dbReference type="Gene3D" id="1.10.110.10">
    <property type="entry name" value="Plant lipid-transfer and hydrophobic proteins"/>
    <property type="match status" value="1"/>
</dbReference>
<dbReference type="Pfam" id="PF00234">
    <property type="entry name" value="Tryp_alpha_amyl"/>
    <property type="match status" value="1"/>
</dbReference>